<comment type="caution">
    <text evidence="4">The sequence shown here is derived from an EMBL/GenBank/DDBJ whole genome shotgun (WGS) entry which is preliminary data.</text>
</comment>
<dbReference type="EC" id="2.1.1.44" evidence="4"/>
<dbReference type="AlphaFoldDB" id="A0A941JQQ6"/>
<keyword evidence="1 4" id="KW-0489">Methyltransferase</keyword>
<dbReference type="Gene3D" id="3.40.50.150">
    <property type="entry name" value="Vaccinia Virus protein VP39"/>
    <property type="match status" value="1"/>
</dbReference>
<reference evidence="4" key="1">
    <citation type="submission" date="2021-02" db="EMBL/GenBank/DDBJ databases">
        <title>Metagenome analyses of Stigonema ocellatum DSM 106950, Chlorogloea purpurea SAG 13.99 and Gomphosphaeria aponina DSM 107014.</title>
        <authorList>
            <person name="Marter P."/>
            <person name="Huang S."/>
        </authorList>
    </citation>
    <scope>NUCLEOTIDE SEQUENCE</scope>
    <source>
        <strain evidence="4">JP213</strain>
    </source>
</reference>
<dbReference type="GO" id="GO:0032259">
    <property type="term" value="P:methylation"/>
    <property type="evidence" value="ECO:0007669"/>
    <property type="project" value="UniProtKB-KW"/>
</dbReference>
<dbReference type="SUPFAM" id="SSF53335">
    <property type="entry name" value="S-adenosyl-L-methionine-dependent methyltransferases"/>
    <property type="match status" value="1"/>
</dbReference>
<organism evidence="4 5">
    <name type="scientific">Gomphosphaeria aponina SAG 52.96 = DSM 107014</name>
    <dbReference type="NCBI Taxonomy" id="1521640"/>
    <lineage>
        <taxon>Bacteria</taxon>
        <taxon>Bacillati</taxon>
        <taxon>Cyanobacteriota</taxon>
        <taxon>Cyanophyceae</taxon>
        <taxon>Oscillatoriophycideae</taxon>
        <taxon>Chroococcales</taxon>
        <taxon>Gomphosphaeriaceae</taxon>
        <taxon>Gomphosphaeria</taxon>
    </lineage>
</organism>
<dbReference type="InterPro" id="IPR019257">
    <property type="entry name" value="MeTrfase_dom"/>
</dbReference>
<dbReference type="NCBIfam" id="TIGR03438">
    <property type="entry name" value="egtD_ergothio"/>
    <property type="match status" value="1"/>
</dbReference>
<evidence type="ECO:0000313" key="4">
    <source>
        <dbReference type="EMBL" id="MBR8829348.1"/>
    </source>
</evidence>
<protein>
    <submittedName>
        <fullName evidence="4">L-histidine N(Alpha)-methyltransferase</fullName>
        <ecNumber evidence="4">2.1.1.44</ecNumber>
    </submittedName>
</protein>
<evidence type="ECO:0000259" key="3">
    <source>
        <dbReference type="Pfam" id="PF10017"/>
    </source>
</evidence>
<gene>
    <name evidence="4" type="primary">egtD</name>
    <name evidence="4" type="ORF">DSM107014_15865</name>
</gene>
<dbReference type="GO" id="GO:0052706">
    <property type="term" value="F:L-histidine N(alpha)-methyltransferase activity"/>
    <property type="evidence" value="ECO:0007669"/>
    <property type="project" value="UniProtKB-EC"/>
</dbReference>
<dbReference type="Proteomes" id="UP000767446">
    <property type="component" value="Unassembled WGS sequence"/>
</dbReference>
<sequence>MAIIQTKERLHIEYLLNPKADTDDGRDVIMGLSQTPKTLPFWYFYDQKGSQLFEQICTLPEYYPTRTETVILQAYAKEIGRITGACELVELGSGSSTKTRLLLDAYQELGYPLRYVPIDVSSSILEASAQQLLIDYPELKVNGLVATYQLGLNQLTPKILPGIMIFFLGSSLGNFTQEKSDRFFAQITTALTSGDYFLLGIDLQKSPAILAAAYNDSQGITAAFNLNLLAHLNWRFRGNFDLSLFEHQAKYNQIAGQIEMYLAAKKSHSVHLEKLDFTVNFEAGETILTEISRKFNLQQMEQYLETKGLKVRQLFTDSQQWFALLLCELI</sequence>
<dbReference type="InterPro" id="IPR035094">
    <property type="entry name" value="EgtD"/>
</dbReference>
<dbReference type="PANTHER" id="PTHR43397:SF1">
    <property type="entry name" value="ERGOTHIONEINE BIOSYNTHESIS PROTEIN 1"/>
    <property type="match status" value="1"/>
</dbReference>
<evidence type="ECO:0000256" key="1">
    <source>
        <dbReference type="ARBA" id="ARBA00022603"/>
    </source>
</evidence>
<evidence type="ECO:0000313" key="5">
    <source>
        <dbReference type="Proteomes" id="UP000767446"/>
    </source>
</evidence>
<dbReference type="EMBL" id="JADQBC010000127">
    <property type="protein sequence ID" value="MBR8829348.1"/>
    <property type="molecule type" value="Genomic_DNA"/>
</dbReference>
<feature type="domain" description="Histidine-specific methyltransferase SAM-dependent" evidence="3">
    <location>
        <begin position="26"/>
        <end position="328"/>
    </location>
</feature>
<dbReference type="InterPro" id="IPR051128">
    <property type="entry name" value="EgtD_Methyltrsf_superfamily"/>
</dbReference>
<dbReference type="InterPro" id="IPR017804">
    <property type="entry name" value="MeTrfase_EgtD-like"/>
</dbReference>
<keyword evidence="2 4" id="KW-0808">Transferase</keyword>
<accession>A0A941JQQ6</accession>
<name>A0A941JQQ6_9CHRO</name>
<dbReference type="InterPro" id="IPR029063">
    <property type="entry name" value="SAM-dependent_MTases_sf"/>
</dbReference>
<dbReference type="PIRSF" id="PIRSF018005">
    <property type="entry name" value="UCP018005"/>
    <property type="match status" value="1"/>
</dbReference>
<dbReference type="Pfam" id="PF10017">
    <property type="entry name" value="Methyltransf_33"/>
    <property type="match status" value="1"/>
</dbReference>
<dbReference type="PANTHER" id="PTHR43397">
    <property type="entry name" value="ERGOTHIONEINE BIOSYNTHESIS PROTEIN 1"/>
    <property type="match status" value="1"/>
</dbReference>
<proteinExistence type="predicted"/>
<evidence type="ECO:0000256" key="2">
    <source>
        <dbReference type="ARBA" id="ARBA00022679"/>
    </source>
</evidence>